<dbReference type="Proteomes" id="UP000568050">
    <property type="component" value="Unassembled WGS sequence"/>
</dbReference>
<feature type="compositionally biased region" description="Low complexity" evidence="1">
    <location>
        <begin position="38"/>
        <end position="55"/>
    </location>
</feature>
<evidence type="ECO:0000313" key="3">
    <source>
        <dbReference type="Proteomes" id="UP000568050"/>
    </source>
</evidence>
<gene>
    <name evidence="2" type="ORF">FHX50_000103</name>
</gene>
<keyword evidence="3" id="KW-1185">Reference proteome</keyword>
<proteinExistence type="predicted"/>
<feature type="region of interest" description="Disordered" evidence="1">
    <location>
        <begin position="20"/>
        <end position="55"/>
    </location>
</feature>
<dbReference type="EMBL" id="JACHWP010000001">
    <property type="protein sequence ID" value="MBB3021855.1"/>
    <property type="molecule type" value="Genomic_DNA"/>
</dbReference>
<protein>
    <submittedName>
        <fullName evidence="2">Uncharacterized protein</fullName>
    </submittedName>
</protein>
<reference evidence="2 3" key="1">
    <citation type="submission" date="2020-08" db="EMBL/GenBank/DDBJ databases">
        <title>Sequencing the genomes of 1000 actinobacteria strains.</title>
        <authorList>
            <person name="Klenk H.-P."/>
        </authorList>
    </citation>
    <scope>NUCLEOTIDE SEQUENCE [LARGE SCALE GENOMIC DNA]</scope>
    <source>
        <strain evidence="2 3">DSM 23040</strain>
    </source>
</reference>
<comment type="caution">
    <text evidence="2">The sequence shown here is derived from an EMBL/GenBank/DDBJ whole genome shotgun (WGS) entry which is preliminary data.</text>
</comment>
<dbReference type="RefSeq" id="WP_183373532.1">
    <property type="nucleotide sequence ID" value="NZ_CBCSFZ010000024.1"/>
</dbReference>
<accession>A0A839QPZ0</accession>
<evidence type="ECO:0000313" key="2">
    <source>
        <dbReference type="EMBL" id="MBB3021855.1"/>
    </source>
</evidence>
<name>A0A839QPZ0_9MICO</name>
<sequence length="207" mass="21611">MTQSPQGPDDKDRVDAEFAAMMEGLDFDTSSLDDPLTAAGGPSAGSADQAQAQDPSAPAPIAIVATPVATAKALAGVIRLAMAAKEDPRALPTGSATIDADSGALAVGPLTEADAHRLAGLVSIGLQRQGVVLFWRQGDRMTATRYRSGERMDDVPPAFVLGALDSRVEDLLLGAESVAEAENVYDPAELSRTEAVKWIATGRKRKR</sequence>
<evidence type="ECO:0000256" key="1">
    <source>
        <dbReference type="SAM" id="MobiDB-lite"/>
    </source>
</evidence>
<dbReference type="AlphaFoldDB" id="A0A839QPZ0"/>
<organism evidence="2 3">
    <name type="scientific">Helcobacillus massiliensis</name>
    <dbReference type="NCBI Taxonomy" id="521392"/>
    <lineage>
        <taxon>Bacteria</taxon>
        <taxon>Bacillati</taxon>
        <taxon>Actinomycetota</taxon>
        <taxon>Actinomycetes</taxon>
        <taxon>Micrococcales</taxon>
        <taxon>Dermabacteraceae</taxon>
        <taxon>Helcobacillus</taxon>
    </lineage>
</organism>